<protein>
    <recommendedName>
        <fullName evidence="4">C2 NT-type domain-containing protein</fullName>
    </recommendedName>
</protein>
<feature type="compositionally biased region" description="Basic and acidic residues" evidence="1">
    <location>
        <begin position="220"/>
        <end position="231"/>
    </location>
</feature>
<feature type="compositionally biased region" description="Basic and acidic residues" evidence="1">
    <location>
        <begin position="260"/>
        <end position="272"/>
    </location>
</feature>
<comment type="caution">
    <text evidence="2">The sequence shown here is derived from an EMBL/GenBank/DDBJ whole genome shotgun (WGS) entry which is preliminary data.</text>
</comment>
<proteinExistence type="predicted"/>
<evidence type="ECO:0000313" key="3">
    <source>
        <dbReference type="Proteomes" id="UP001293593"/>
    </source>
</evidence>
<accession>A0AAE1JX38</accession>
<evidence type="ECO:0008006" key="4">
    <source>
        <dbReference type="Google" id="ProtNLM"/>
    </source>
</evidence>
<dbReference type="PANTHER" id="PTHR31182:SF17">
    <property type="entry name" value="EEIG1_EHBP1 PROTEIN AMINO-TERMINAL DOMAIN PROTEIN"/>
    <property type="match status" value="1"/>
</dbReference>
<gene>
    <name evidence="2" type="ORF">QN277_015211</name>
</gene>
<sequence>MKKYWKTRLSTQTDKYEVRLNLLRLELGLFGARVRGKEAMAIEIAAKADSSNSASRFSLPFYPKSKRRCVFTSDRRPIRKSSTPSWEGRDLQDFLVVLKGDSALCEMAFHVLYEEDGSVGKAGAKMAVVGKVSMDLTVAELLDKKQTKTKSNYQLRRRLPIELRINGLVIEATLLVSGSFLKLNNSSPHDSRKTPKTSVSSPKSKQNERKIDELSPSDSEDSRWFDSDDSSKSSISTTTSTKSSGSSLSFHVPARSNPKNKLETENCFDRVQRNSSNFKGSNFRATTTRKPGTLTTKPDRGWQKKELMSRDGQAKLNTSVFFASFDQRSERASGESACSALVTVVAHWLHSNRDMPTRPEFDSLITEGSSEWRRLCKRDDASLKLFPDKHFDLDTVIEANLRPLVVNHEKSYTGFFSPNKFQSLKGAMSFDEIWQEISRDVVDCEPRIYIVSWNDHFFVLKLEADAYYIIDSLGERLFEGCQEAFILKFDDSSLMYEKAARTNSSSLSSEKEKLKLVCSGKDCCKEFFKRFLAALPLKYLEEEEKKGSIAHPYLHRLLQIEFHYSSLAMTSLFASGALEAEL</sequence>
<feature type="region of interest" description="Disordered" evidence="1">
    <location>
        <begin position="185"/>
        <end position="300"/>
    </location>
</feature>
<feature type="compositionally biased region" description="Low complexity" evidence="1">
    <location>
        <begin position="286"/>
        <end position="296"/>
    </location>
</feature>
<dbReference type="Proteomes" id="UP001293593">
    <property type="component" value="Unassembled WGS sequence"/>
</dbReference>
<feature type="compositionally biased region" description="Polar residues" evidence="1">
    <location>
        <begin position="273"/>
        <end position="285"/>
    </location>
</feature>
<organism evidence="2 3">
    <name type="scientific">Acacia crassicarpa</name>
    <name type="common">northern wattle</name>
    <dbReference type="NCBI Taxonomy" id="499986"/>
    <lineage>
        <taxon>Eukaryota</taxon>
        <taxon>Viridiplantae</taxon>
        <taxon>Streptophyta</taxon>
        <taxon>Embryophyta</taxon>
        <taxon>Tracheophyta</taxon>
        <taxon>Spermatophyta</taxon>
        <taxon>Magnoliopsida</taxon>
        <taxon>eudicotyledons</taxon>
        <taxon>Gunneridae</taxon>
        <taxon>Pentapetalae</taxon>
        <taxon>rosids</taxon>
        <taxon>fabids</taxon>
        <taxon>Fabales</taxon>
        <taxon>Fabaceae</taxon>
        <taxon>Caesalpinioideae</taxon>
        <taxon>mimosoid clade</taxon>
        <taxon>Acacieae</taxon>
        <taxon>Acacia</taxon>
    </lineage>
</organism>
<reference evidence="2" key="1">
    <citation type="submission" date="2023-10" db="EMBL/GenBank/DDBJ databases">
        <title>Chromosome-level genome of the transformable northern wattle, Acacia crassicarpa.</title>
        <authorList>
            <person name="Massaro I."/>
            <person name="Sinha N.R."/>
            <person name="Poethig S."/>
            <person name="Leichty A.R."/>
        </authorList>
    </citation>
    <scope>NUCLEOTIDE SEQUENCE</scope>
    <source>
        <strain evidence="2">Acra3RX</strain>
        <tissue evidence="2">Leaf</tissue>
    </source>
</reference>
<dbReference type="EMBL" id="JAWXYG010000003">
    <property type="protein sequence ID" value="KAK4277173.1"/>
    <property type="molecule type" value="Genomic_DNA"/>
</dbReference>
<dbReference type="AlphaFoldDB" id="A0AAE1JX38"/>
<keyword evidence="3" id="KW-1185">Reference proteome</keyword>
<evidence type="ECO:0000313" key="2">
    <source>
        <dbReference type="EMBL" id="KAK4277173.1"/>
    </source>
</evidence>
<dbReference type="PANTHER" id="PTHR31182">
    <property type="entry name" value="C2 NT-TYPE DOMAIN-CONTAINING PROTEIN"/>
    <property type="match status" value="1"/>
</dbReference>
<name>A0AAE1JX38_9FABA</name>
<feature type="compositionally biased region" description="Low complexity" evidence="1">
    <location>
        <begin position="232"/>
        <end position="249"/>
    </location>
</feature>
<evidence type="ECO:0000256" key="1">
    <source>
        <dbReference type="SAM" id="MobiDB-lite"/>
    </source>
</evidence>